<protein>
    <submittedName>
        <fullName evidence="2">DUF1761 domain-containing protein</fullName>
    </submittedName>
</protein>
<keyword evidence="1" id="KW-1133">Transmembrane helix</keyword>
<sequence length="133" mass="13993">MNFAAMNPWAVLVTVLVTMAVGFVWYSPSVLGNAWMQHRGLKKEDMNSSAGPMVGTMVLAVVSVLVCALLVQLAGADDLLSGLGLGLLLAVLVSARIGTNYFFEGGRLVLFGITAGYHAVTLVLAGAILALWR</sequence>
<feature type="transmembrane region" description="Helical" evidence="1">
    <location>
        <begin position="49"/>
        <end position="73"/>
    </location>
</feature>
<feature type="transmembrane region" description="Helical" evidence="1">
    <location>
        <begin position="109"/>
        <end position="132"/>
    </location>
</feature>
<dbReference type="InterPro" id="IPR013879">
    <property type="entry name" value="DUF1761"/>
</dbReference>
<dbReference type="Pfam" id="PF08570">
    <property type="entry name" value="DUF1761"/>
    <property type="match status" value="1"/>
</dbReference>
<gene>
    <name evidence="2" type="ORF">MJA45_23490</name>
</gene>
<keyword evidence="3" id="KW-1185">Reference proteome</keyword>
<evidence type="ECO:0000313" key="2">
    <source>
        <dbReference type="EMBL" id="WNQ10550.1"/>
    </source>
</evidence>
<dbReference type="Proteomes" id="UP001305702">
    <property type="component" value="Chromosome"/>
</dbReference>
<name>A0AA96LEC2_9BACL</name>
<proteinExistence type="predicted"/>
<reference evidence="2 3" key="1">
    <citation type="submission" date="2022-02" db="EMBL/GenBank/DDBJ databases">
        <title>Paenibacillus sp. MBLB1776 Whole Genome Shotgun Sequencing.</title>
        <authorList>
            <person name="Hwang C.Y."/>
            <person name="Cho E.-S."/>
            <person name="Seo M.-J."/>
        </authorList>
    </citation>
    <scope>NUCLEOTIDE SEQUENCE [LARGE SCALE GENOMIC DNA]</scope>
    <source>
        <strain evidence="2 3">MBLB1776</strain>
    </source>
</reference>
<dbReference type="AlphaFoldDB" id="A0AA96LEC2"/>
<feature type="transmembrane region" description="Helical" evidence="1">
    <location>
        <begin position="79"/>
        <end position="97"/>
    </location>
</feature>
<keyword evidence="1" id="KW-0472">Membrane</keyword>
<accession>A0AA96LEC2</accession>
<keyword evidence="1" id="KW-0812">Transmembrane</keyword>
<organism evidence="2 3">
    <name type="scientific">Paenibacillus aurantius</name>
    <dbReference type="NCBI Taxonomy" id="2918900"/>
    <lineage>
        <taxon>Bacteria</taxon>
        <taxon>Bacillati</taxon>
        <taxon>Bacillota</taxon>
        <taxon>Bacilli</taxon>
        <taxon>Bacillales</taxon>
        <taxon>Paenibacillaceae</taxon>
        <taxon>Paenibacillus</taxon>
    </lineage>
</organism>
<evidence type="ECO:0000313" key="3">
    <source>
        <dbReference type="Proteomes" id="UP001305702"/>
    </source>
</evidence>
<feature type="transmembrane region" description="Helical" evidence="1">
    <location>
        <begin position="6"/>
        <end position="28"/>
    </location>
</feature>
<evidence type="ECO:0000256" key="1">
    <source>
        <dbReference type="SAM" id="Phobius"/>
    </source>
</evidence>
<dbReference type="KEGG" id="paun:MJA45_23490"/>
<dbReference type="EMBL" id="CP130318">
    <property type="protein sequence ID" value="WNQ10550.1"/>
    <property type="molecule type" value="Genomic_DNA"/>
</dbReference>
<dbReference type="RefSeq" id="WP_315604324.1">
    <property type="nucleotide sequence ID" value="NZ_CP130318.1"/>
</dbReference>